<evidence type="ECO:0000256" key="3">
    <source>
        <dbReference type="ARBA" id="ARBA00022676"/>
    </source>
</evidence>
<comment type="subcellular location">
    <subcellularLocation>
        <location evidence="1">Golgi apparatus membrane</location>
        <topology evidence="1">Single-pass type II membrane protein</topology>
    </subcellularLocation>
</comment>
<evidence type="ECO:0000256" key="10">
    <source>
        <dbReference type="ARBA" id="ARBA00023180"/>
    </source>
</evidence>
<dbReference type="InterPro" id="IPR038578">
    <property type="entry name" value="GT29-like_sf"/>
</dbReference>
<dbReference type="Proteomes" id="UP000092600">
    <property type="component" value="Unassembled WGS sequence"/>
</dbReference>
<proteinExistence type="inferred from homology"/>
<dbReference type="GO" id="GO:0008373">
    <property type="term" value="F:sialyltransferase activity"/>
    <property type="evidence" value="ECO:0007669"/>
    <property type="project" value="InterPro"/>
</dbReference>
<evidence type="ECO:0000256" key="7">
    <source>
        <dbReference type="ARBA" id="ARBA00022989"/>
    </source>
</evidence>
<evidence type="ECO:0000256" key="6">
    <source>
        <dbReference type="ARBA" id="ARBA00022968"/>
    </source>
</evidence>
<evidence type="ECO:0000313" key="12">
    <source>
        <dbReference type="Proteomes" id="UP000092600"/>
    </source>
</evidence>
<dbReference type="GO" id="GO:0000139">
    <property type="term" value="C:Golgi membrane"/>
    <property type="evidence" value="ECO:0007669"/>
    <property type="project" value="UniProtKB-SubCell"/>
</dbReference>
<dbReference type="CDD" id="cd19952">
    <property type="entry name" value="GT29"/>
    <property type="match status" value="1"/>
</dbReference>
<keyword evidence="9" id="KW-0472">Membrane</keyword>
<name>A0A199URD6_ANACO</name>
<dbReference type="STRING" id="4615.A0A199URD6"/>
<sequence length="426" mass="47320">MKRSIRVPFSALLLLMVAMCALLSFRVAVVVRGVIGGGGDAAGAAEDADVISAALLRLSAADPGEATLRKDAEFLLGGDIPQAVRPGRIDGTWRLEFGHLEARPRPDMRAPIRLLLPKDYGIIPVFRRALRDCCSLNELHERSRGITESHRYSRLLFEPEVMSELPDLVKLPIDSHHHARLRSNGSDGGGEPLGPPRRRYGTCAVVGNSGILLQSAHGELIDSHDLVIRLNNARIAGFRRHVGSRTSLSFINSNILHQCARREGCFCHPYGADVPIVAYTCQAAHFLDYALCNASDPLLLVTDPRFDVLCARIVKYYSLKDFAETTGRPLDQWGTAHDEQMFHYSSGFQAVMLAVGLCEEVSVFGFGKSTSAKHHYHTNQRAELDLHDYEAEYAVYRDLVRRPHAIPFLNESGFPVPRLVFYHPDY</sequence>
<evidence type="ECO:0000256" key="4">
    <source>
        <dbReference type="ARBA" id="ARBA00022679"/>
    </source>
</evidence>
<evidence type="ECO:0000256" key="5">
    <source>
        <dbReference type="ARBA" id="ARBA00022692"/>
    </source>
</evidence>
<evidence type="ECO:0000256" key="8">
    <source>
        <dbReference type="ARBA" id="ARBA00023034"/>
    </source>
</evidence>
<dbReference type="Pfam" id="PF00777">
    <property type="entry name" value="Glyco_transf_29"/>
    <property type="match status" value="1"/>
</dbReference>
<keyword evidence="10" id="KW-0325">Glycoprotein</keyword>
<reference evidence="11 12" key="1">
    <citation type="journal article" date="2016" name="DNA Res.">
        <title>The draft genome of MD-2 pineapple using hybrid error correction of long reads.</title>
        <authorList>
            <person name="Redwan R.M."/>
            <person name="Saidin A."/>
            <person name="Kumar S.V."/>
        </authorList>
    </citation>
    <scope>NUCLEOTIDE SEQUENCE [LARGE SCALE GENOMIC DNA]</scope>
    <source>
        <strain evidence="12">cv. MD2</strain>
        <tissue evidence="11">Leaf</tissue>
    </source>
</reference>
<dbReference type="InterPro" id="IPR001675">
    <property type="entry name" value="Glyco_trans_29"/>
</dbReference>
<accession>A0A199URD6</accession>
<keyword evidence="4 11" id="KW-0808">Transferase</keyword>
<dbReference type="AlphaFoldDB" id="A0A199URD6"/>
<dbReference type="Gene3D" id="3.90.1480.20">
    <property type="entry name" value="Glycosyl transferase family 29"/>
    <property type="match status" value="1"/>
</dbReference>
<keyword evidence="8" id="KW-0333">Golgi apparatus</keyword>
<dbReference type="EMBL" id="LSRQ01005632">
    <property type="protein sequence ID" value="OAY67180.1"/>
    <property type="molecule type" value="Genomic_DNA"/>
</dbReference>
<dbReference type="PANTHER" id="PTHR46779:SF1">
    <property type="entry name" value="BETA-1,6-GALACTOSYLTRANSFERASE GALT29A"/>
    <property type="match status" value="1"/>
</dbReference>
<keyword evidence="6" id="KW-0735">Signal-anchor</keyword>
<evidence type="ECO:0000256" key="2">
    <source>
        <dbReference type="ARBA" id="ARBA00006003"/>
    </source>
</evidence>
<keyword evidence="5" id="KW-0812">Transmembrane</keyword>
<protein>
    <submittedName>
        <fullName evidence="11">Sialyltransferase-like protein 1</fullName>
    </submittedName>
</protein>
<organism evidence="11 12">
    <name type="scientific">Ananas comosus</name>
    <name type="common">Pineapple</name>
    <name type="synonym">Ananas ananas</name>
    <dbReference type="NCBI Taxonomy" id="4615"/>
    <lineage>
        <taxon>Eukaryota</taxon>
        <taxon>Viridiplantae</taxon>
        <taxon>Streptophyta</taxon>
        <taxon>Embryophyta</taxon>
        <taxon>Tracheophyta</taxon>
        <taxon>Spermatophyta</taxon>
        <taxon>Magnoliopsida</taxon>
        <taxon>Liliopsida</taxon>
        <taxon>Poales</taxon>
        <taxon>Bromeliaceae</taxon>
        <taxon>Bromelioideae</taxon>
        <taxon>Ananas</taxon>
    </lineage>
</organism>
<evidence type="ECO:0000313" key="11">
    <source>
        <dbReference type="EMBL" id="OAY67180.1"/>
    </source>
</evidence>
<evidence type="ECO:0000256" key="1">
    <source>
        <dbReference type="ARBA" id="ARBA00004323"/>
    </source>
</evidence>
<comment type="caution">
    <text evidence="11">The sequence shown here is derived from an EMBL/GenBank/DDBJ whole genome shotgun (WGS) entry which is preliminary data.</text>
</comment>
<evidence type="ECO:0000256" key="9">
    <source>
        <dbReference type="ARBA" id="ARBA00023136"/>
    </source>
</evidence>
<keyword evidence="7" id="KW-1133">Transmembrane helix</keyword>
<keyword evidence="3 11" id="KW-0328">Glycosyltransferase</keyword>
<comment type="similarity">
    <text evidence="2">Belongs to the glycosyltransferase 29 family.</text>
</comment>
<gene>
    <name evidence="11" type="ORF">ACMD2_13567</name>
</gene>
<dbReference type="PANTHER" id="PTHR46779">
    <property type="entry name" value="BETA-1,6-GALACTOSYLTRANSFERASE GALT29A"/>
    <property type="match status" value="1"/>
</dbReference>